<dbReference type="SUPFAM" id="SSF109604">
    <property type="entry name" value="HD-domain/PDEase-like"/>
    <property type="match status" value="1"/>
</dbReference>
<protein>
    <submittedName>
        <fullName evidence="1">Uncharacterized protein</fullName>
    </submittedName>
</protein>
<dbReference type="EMBL" id="CAAJGR010000082">
    <property type="protein sequence ID" value="VHO03389.1"/>
    <property type="molecule type" value="Genomic_DNA"/>
</dbReference>
<proteinExistence type="predicted"/>
<sequence length="297" mass="33344">MRMFKDQNPPVLCWASPVVATGKTGEYYQFSAPHFSITLPVGETHSTLLNGQEASVLLRTDDLLAPTSVRKLKLVGLSKVRLQNQYMLCPIPMFEVLSGVWTLVSCITYPDLRHFLEEVLCDPLVISLFYKAKGSEDGDFNQVGDLARHSVDIACVSLSLANYYQLSDVELSLALVTALLHEIGKIRLHYNSQSGILVSEKVAITAVVGPYLIQVLERDPALYEALMSCLNCIEQPQIIYMADTIVKAADKLSRTKHQFDKAFADTADYYDLVVTKKGCTDLYYRRATQFQHMEKFD</sequence>
<evidence type="ECO:0000313" key="1">
    <source>
        <dbReference type="EMBL" id="VHO03389.1"/>
    </source>
</evidence>
<organism evidence="1">
    <name type="scientific">Rheinheimera sp. BAL341</name>
    <dbReference type="NCBI Taxonomy" id="1708203"/>
    <lineage>
        <taxon>Bacteria</taxon>
        <taxon>Pseudomonadati</taxon>
        <taxon>Pseudomonadota</taxon>
        <taxon>Gammaproteobacteria</taxon>
        <taxon>Chromatiales</taxon>
        <taxon>Chromatiaceae</taxon>
        <taxon>Rheinheimera</taxon>
    </lineage>
</organism>
<dbReference type="Gene3D" id="1.10.3210.10">
    <property type="entry name" value="Hypothetical protein af1432"/>
    <property type="match status" value="1"/>
</dbReference>
<accession>A0A486XMQ9</accession>
<dbReference type="CDD" id="cd00077">
    <property type="entry name" value="HDc"/>
    <property type="match status" value="1"/>
</dbReference>
<gene>
    <name evidence="1" type="ORF">BAL341_1391</name>
</gene>
<dbReference type="AlphaFoldDB" id="A0A486XMQ9"/>
<dbReference type="InterPro" id="IPR003607">
    <property type="entry name" value="HD/PDEase_dom"/>
</dbReference>
<name>A0A486XMQ9_9GAMM</name>
<reference evidence="1" key="1">
    <citation type="submission" date="2019-04" db="EMBL/GenBank/DDBJ databases">
        <authorList>
            <person name="Brambilla D."/>
        </authorList>
    </citation>
    <scope>NUCLEOTIDE SEQUENCE</scope>
    <source>
        <strain evidence="1">BAL1</strain>
    </source>
</reference>